<name>A0A1E7QKG9_WOLPI</name>
<sequence>MIGLFSNIRRVISADFHELKSIKGVNNSAIASIFCIKETLEKTLKDELEPVHNLLRSKRAKAKTTMCRLVLSCSLAVFPQSSKGAFHNPSCWQQNKRMQSQQLHQSSLLS</sequence>
<proteinExistence type="predicted"/>
<comment type="caution">
    <text evidence="1">The sequence shown here is derived from an EMBL/GenBank/DDBJ whole genome shotgun (WGS) entry which is preliminary data.</text>
</comment>
<gene>
    <name evidence="1" type="ORF">BIY23_04770</name>
</gene>
<evidence type="ECO:0000313" key="1">
    <source>
        <dbReference type="EMBL" id="OEY86836.1"/>
    </source>
</evidence>
<keyword evidence="2" id="KW-1185">Reference proteome</keyword>
<dbReference type="EMBL" id="MJMG01000004">
    <property type="protein sequence ID" value="OEY86836.1"/>
    <property type="molecule type" value="Genomic_DNA"/>
</dbReference>
<dbReference type="AlphaFoldDB" id="A0A1E7QKG9"/>
<protein>
    <submittedName>
        <fullName evidence="1">Uncharacterized protein</fullName>
    </submittedName>
</protein>
<reference evidence="1 2" key="1">
    <citation type="submission" date="2016-09" db="EMBL/GenBank/DDBJ databases">
        <title>Genomic evidence for plant-parasitic nematodes as the earliest Wolbachia hosts.</title>
        <authorList>
            <person name="Brown A.M."/>
            <person name="Wasala S.K."/>
            <person name="Howe D.K."/>
            <person name="Peetz A.B."/>
            <person name="Zasada I.A."/>
            <person name="Denver D.R."/>
        </authorList>
    </citation>
    <scope>NUCLEOTIDE SEQUENCE [LARGE SCALE GENOMIC DNA]</scope>
    <source>
        <strain evidence="2">wPpe</strain>
    </source>
</reference>
<accession>A0A1E7QKG9</accession>
<dbReference type="Proteomes" id="UP000175679">
    <property type="component" value="Unassembled WGS sequence"/>
</dbReference>
<evidence type="ECO:0000313" key="2">
    <source>
        <dbReference type="Proteomes" id="UP000175679"/>
    </source>
</evidence>
<organism evidence="1 2">
    <name type="scientific">Wolbachia pipientis</name>
    <dbReference type="NCBI Taxonomy" id="955"/>
    <lineage>
        <taxon>Bacteria</taxon>
        <taxon>Pseudomonadati</taxon>
        <taxon>Pseudomonadota</taxon>
        <taxon>Alphaproteobacteria</taxon>
        <taxon>Rickettsiales</taxon>
        <taxon>Anaplasmataceae</taxon>
        <taxon>Wolbachieae</taxon>
        <taxon>Wolbachia</taxon>
    </lineage>
</organism>